<reference evidence="2" key="1">
    <citation type="submission" date="2021-07" db="EMBL/GenBank/DDBJ databases">
        <title>Genome Resource of American Ginseng Black Spot Pathogen Alternaria panax.</title>
        <authorList>
            <person name="Qiu C."/>
            <person name="Wang W."/>
            <person name="Liu Z."/>
        </authorList>
    </citation>
    <scope>NUCLEOTIDE SEQUENCE</scope>
    <source>
        <strain evidence="2">BNCC115425</strain>
    </source>
</reference>
<evidence type="ECO:0000313" key="2">
    <source>
        <dbReference type="EMBL" id="KAG9189215.1"/>
    </source>
</evidence>
<feature type="region of interest" description="Disordered" evidence="1">
    <location>
        <begin position="430"/>
        <end position="457"/>
    </location>
</feature>
<feature type="compositionally biased region" description="Polar residues" evidence="1">
    <location>
        <begin position="290"/>
        <end position="302"/>
    </location>
</feature>
<sequence>MGASHSTPPPLVEVNVARGKVLVGPGTAFTVHPPSYARSRSDPYTRGPVYTPCPSPFRGVRQHQQRPRPRPHPRFERPDIDILEESEGSESTDLGMMEGMSPRGMRRQMSKGYPGGMMGGGGMPSMEAMEAMGRRGGLGGFDGMDLRPRSAPEMQMGGYPGLGGMPTGVPGSPRMGDMGGVGGMGGMGPGGMGGMGAMGGMQPSGMPPAYTSNTSMPRFGMGGGMPSAGMNPYTNQAGPASSHSSSRSSPDPPQATRRGARKISKHYEHIPKGAYASAEKAGRKSRSRADPQTSACLNRGQPWNKQVGHSGGELLGGDAFLDACICTTACNCRKSERVIYLARNDPRKGSDSDEEDYTYGSGEIRYILKTDLGKDCGDHSGCKKSSDSDSDKDQKSKKKKDKKEEKKRKDQFDEFKDDILEALDERLQDLKKDSQQQGRSESSPARQAFGGPGVGPNAFMMNDMNMDPRLAQQMGMMAGDRYGTGRMPPGMADPTSRRPMHPSRAMGSMGGIGGGMGPTGIRGFENDMSDMDDMGMMENPCMQSVVMNKKGMRPNFMSHRGAKTGRQFSNGGMGMDMNVDQMTSMYAKAMGGGRGGTMMGGGRGGGGRRAHLESESDHFDLGPVPSMRSGMRQQAGRDRAGRGSRRPGNEANEVPIRRDFGGSPLGRNNGSQDRGKQPRVDTDDDDAY</sequence>
<feature type="region of interest" description="Disordered" evidence="1">
    <location>
        <begin position="378"/>
        <end position="410"/>
    </location>
</feature>
<feature type="compositionally biased region" description="Gly residues" evidence="1">
    <location>
        <begin position="594"/>
        <end position="607"/>
    </location>
</feature>
<feature type="region of interest" description="Disordered" evidence="1">
    <location>
        <begin position="213"/>
        <end position="302"/>
    </location>
</feature>
<gene>
    <name evidence="2" type="ORF">G6011_06083</name>
</gene>
<evidence type="ECO:0000313" key="3">
    <source>
        <dbReference type="Proteomes" id="UP001199106"/>
    </source>
</evidence>
<proteinExistence type="predicted"/>
<organism evidence="2 3">
    <name type="scientific">Alternaria panax</name>
    <dbReference type="NCBI Taxonomy" id="48097"/>
    <lineage>
        <taxon>Eukaryota</taxon>
        <taxon>Fungi</taxon>
        <taxon>Dikarya</taxon>
        <taxon>Ascomycota</taxon>
        <taxon>Pezizomycotina</taxon>
        <taxon>Dothideomycetes</taxon>
        <taxon>Pleosporomycetidae</taxon>
        <taxon>Pleosporales</taxon>
        <taxon>Pleosporineae</taxon>
        <taxon>Pleosporaceae</taxon>
        <taxon>Alternaria</taxon>
        <taxon>Alternaria sect. Panax</taxon>
    </lineage>
</organism>
<feature type="compositionally biased region" description="Basic and acidic residues" evidence="1">
    <location>
        <begin position="378"/>
        <end position="394"/>
    </location>
</feature>
<dbReference type="AlphaFoldDB" id="A0AAD4FH02"/>
<comment type="caution">
    <text evidence="2">The sequence shown here is derived from an EMBL/GenBank/DDBJ whole genome shotgun (WGS) entry which is preliminary data.</text>
</comment>
<dbReference type="Proteomes" id="UP001199106">
    <property type="component" value="Unassembled WGS sequence"/>
</dbReference>
<dbReference type="EMBL" id="JAANER010000005">
    <property type="protein sequence ID" value="KAG9189215.1"/>
    <property type="molecule type" value="Genomic_DNA"/>
</dbReference>
<feature type="region of interest" description="Disordered" evidence="1">
    <location>
        <begin position="594"/>
        <end position="688"/>
    </location>
</feature>
<feature type="compositionally biased region" description="Low complexity" evidence="1">
    <location>
        <begin position="239"/>
        <end position="249"/>
    </location>
</feature>
<protein>
    <submittedName>
        <fullName evidence="2">Uncharacterized protein</fullName>
    </submittedName>
</protein>
<name>A0AAD4FH02_9PLEO</name>
<keyword evidence="3" id="KW-1185">Reference proteome</keyword>
<feature type="region of interest" description="Disordered" evidence="1">
    <location>
        <begin position="25"/>
        <end position="103"/>
    </location>
</feature>
<accession>A0AAD4FH02</accession>
<feature type="compositionally biased region" description="Acidic residues" evidence="1">
    <location>
        <begin position="81"/>
        <end position="90"/>
    </location>
</feature>
<evidence type="ECO:0000256" key="1">
    <source>
        <dbReference type="SAM" id="MobiDB-lite"/>
    </source>
</evidence>
<feature type="compositionally biased region" description="Basic residues" evidence="1">
    <location>
        <begin position="60"/>
        <end position="72"/>
    </location>
</feature>
<feature type="compositionally biased region" description="Polar residues" evidence="1">
    <location>
        <begin position="435"/>
        <end position="445"/>
    </location>
</feature>
<feature type="compositionally biased region" description="Basic and acidic residues" evidence="1">
    <location>
        <begin position="610"/>
        <end position="620"/>
    </location>
</feature>